<keyword evidence="5" id="KW-1185">Reference proteome</keyword>
<keyword evidence="2" id="KW-0479">Metal-binding</keyword>
<dbReference type="FunFam" id="3.90.850.10:FF:000002">
    <property type="entry name" value="2-hydroxyhepta-2,4-diene-1,7-dioate isomerase"/>
    <property type="match status" value="1"/>
</dbReference>
<dbReference type="PANTHER" id="PTHR42796">
    <property type="entry name" value="FUMARYLACETOACETATE HYDROLASE DOMAIN-CONTAINING PROTEIN 2A-RELATED"/>
    <property type="match status" value="1"/>
</dbReference>
<evidence type="ECO:0000256" key="1">
    <source>
        <dbReference type="ARBA" id="ARBA00010211"/>
    </source>
</evidence>
<evidence type="ECO:0000256" key="2">
    <source>
        <dbReference type="ARBA" id="ARBA00022723"/>
    </source>
</evidence>
<dbReference type="SUPFAM" id="SSF56529">
    <property type="entry name" value="FAH"/>
    <property type="match status" value="1"/>
</dbReference>
<evidence type="ECO:0000313" key="4">
    <source>
        <dbReference type="EMBL" id="TWV57400.1"/>
    </source>
</evidence>
<dbReference type="GO" id="GO:0016853">
    <property type="term" value="F:isomerase activity"/>
    <property type="evidence" value="ECO:0007669"/>
    <property type="project" value="UniProtKB-ARBA"/>
</dbReference>
<comment type="caution">
    <text evidence="4">The sequence shown here is derived from an EMBL/GenBank/DDBJ whole genome shotgun (WGS) entry which is preliminary data.</text>
</comment>
<evidence type="ECO:0000259" key="3">
    <source>
        <dbReference type="Pfam" id="PF01557"/>
    </source>
</evidence>
<dbReference type="InterPro" id="IPR011234">
    <property type="entry name" value="Fumarylacetoacetase-like_C"/>
</dbReference>
<evidence type="ECO:0000313" key="5">
    <source>
        <dbReference type="Proteomes" id="UP000320481"/>
    </source>
</evidence>
<dbReference type="GO" id="GO:0016787">
    <property type="term" value="F:hydrolase activity"/>
    <property type="evidence" value="ECO:0007669"/>
    <property type="project" value="UniProtKB-KW"/>
</dbReference>
<dbReference type="Proteomes" id="UP000320481">
    <property type="component" value="Unassembled WGS sequence"/>
</dbReference>
<name>A0A5C6K2V2_9ACTN</name>
<dbReference type="GO" id="GO:0019752">
    <property type="term" value="P:carboxylic acid metabolic process"/>
    <property type="evidence" value="ECO:0007669"/>
    <property type="project" value="UniProtKB-ARBA"/>
</dbReference>
<dbReference type="GO" id="GO:0046872">
    <property type="term" value="F:metal ion binding"/>
    <property type="evidence" value="ECO:0007669"/>
    <property type="project" value="UniProtKB-KW"/>
</dbReference>
<accession>A0A5C6K2V2</accession>
<dbReference type="Pfam" id="PF01557">
    <property type="entry name" value="FAA_hydrolase"/>
    <property type="match status" value="1"/>
</dbReference>
<reference evidence="4" key="1">
    <citation type="journal article" date="2019" name="Microbiol. Resour. Announc.">
        <title>Draft Genomic Sequences of Streptomyces misionensis and Streptomyces albidoflavus, bacteria applied for phytopathogen biocontrol.</title>
        <authorList>
            <person name="Pylro V."/>
            <person name="Dias A."/>
            <person name="Andreote F."/>
            <person name="Varani A."/>
            <person name="Andreote C."/>
            <person name="Bernardo E."/>
            <person name="Martins T."/>
        </authorList>
    </citation>
    <scope>NUCLEOTIDE SEQUENCE [LARGE SCALE GENOMIC DNA]</scope>
    <source>
        <strain evidence="4">66</strain>
    </source>
</reference>
<keyword evidence="4" id="KW-0378">Hydrolase</keyword>
<dbReference type="InterPro" id="IPR036663">
    <property type="entry name" value="Fumarylacetoacetase_C_sf"/>
</dbReference>
<dbReference type="AlphaFoldDB" id="A0A5C6K2V2"/>
<protein>
    <submittedName>
        <fullName evidence="4">Fumarylacetoacetate hydrolase family protein</fullName>
    </submittedName>
</protein>
<sequence length="275" mass="29475">MKLATLRTADGTRAVRLDGAVLVDLGYADLGELFAEDDWQQKAAAASGATYPAPGADFAPVVPNPSKVVCVGHNYTNHIKEMGRDLPNHPTLFPKFADTLLGAHDDIVKPAETDALDWEVELAVVIGKQVRRADERQAADAIAGFTVMNDISVRDWQFRTIEWTQGKIWEASTPVGPYVVTPDEVGGVRPALQVSTVVDGQVMQRDDTGTLLFDPVFLVQYISTVITLRPGDIIATGTPAGVGNARDPKVFLRPGQTVVTEIAGLGACTNRVVAS</sequence>
<dbReference type="EMBL" id="VOGW01000013">
    <property type="protein sequence ID" value="TWV57400.1"/>
    <property type="molecule type" value="Genomic_DNA"/>
</dbReference>
<dbReference type="Gene3D" id="3.90.850.10">
    <property type="entry name" value="Fumarylacetoacetase-like, C-terminal domain"/>
    <property type="match status" value="1"/>
</dbReference>
<proteinExistence type="inferred from homology"/>
<feature type="domain" description="Fumarylacetoacetase-like C-terminal" evidence="3">
    <location>
        <begin position="67"/>
        <end position="273"/>
    </location>
</feature>
<gene>
    <name evidence="4" type="ORF">FRZ03_02080</name>
</gene>
<comment type="similarity">
    <text evidence="1">Belongs to the FAH family.</text>
</comment>
<organism evidence="4 5">
    <name type="scientific">Streptomyces misionensis</name>
    <dbReference type="NCBI Taxonomy" id="67331"/>
    <lineage>
        <taxon>Bacteria</taxon>
        <taxon>Bacillati</taxon>
        <taxon>Actinomycetota</taxon>
        <taxon>Actinomycetes</taxon>
        <taxon>Kitasatosporales</taxon>
        <taxon>Streptomycetaceae</taxon>
        <taxon>Streptomyces</taxon>
    </lineage>
</organism>
<dbReference type="PANTHER" id="PTHR42796:SF4">
    <property type="entry name" value="FUMARYLACETOACETATE HYDROLASE DOMAIN-CONTAINING PROTEIN 2A"/>
    <property type="match status" value="1"/>
</dbReference>
<dbReference type="InterPro" id="IPR051121">
    <property type="entry name" value="FAH"/>
</dbReference>
<dbReference type="RefSeq" id="WP_146463400.1">
    <property type="nucleotide sequence ID" value="NZ_VOGW01000013.1"/>
</dbReference>